<dbReference type="InterPro" id="IPR015943">
    <property type="entry name" value="WD40/YVTN_repeat-like_dom_sf"/>
</dbReference>
<dbReference type="Gene3D" id="2.60.40.4070">
    <property type="match status" value="1"/>
</dbReference>
<proteinExistence type="predicted"/>
<evidence type="ECO:0000313" key="5">
    <source>
        <dbReference type="Proteomes" id="UP001165089"/>
    </source>
</evidence>
<accession>A0ABQ5Q248</accession>
<feature type="signal peptide" evidence="2">
    <location>
        <begin position="1"/>
        <end position="20"/>
    </location>
</feature>
<keyword evidence="1" id="KW-0677">Repeat</keyword>
<keyword evidence="5" id="KW-1185">Reference proteome</keyword>
<dbReference type="InterPro" id="IPR036278">
    <property type="entry name" value="Sialidase_sf"/>
</dbReference>
<evidence type="ECO:0000256" key="1">
    <source>
        <dbReference type="ARBA" id="ARBA00022737"/>
    </source>
</evidence>
<dbReference type="Proteomes" id="UP001165089">
    <property type="component" value="Unassembled WGS sequence"/>
</dbReference>
<dbReference type="InterPro" id="IPR052025">
    <property type="entry name" value="Xyloglucanase_GH74"/>
</dbReference>
<dbReference type="CDD" id="cd15482">
    <property type="entry name" value="Sialidase_non-viral"/>
    <property type="match status" value="2"/>
</dbReference>
<evidence type="ECO:0000259" key="3">
    <source>
        <dbReference type="Pfam" id="PF15902"/>
    </source>
</evidence>
<gene>
    <name evidence="4" type="ORF">GETHPA_00230</name>
</gene>
<evidence type="ECO:0000256" key="2">
    <source>
        <dbReference type="SAM" id="SignalP"/>
    </source>
</evidence>
<dbReference type="PANTHER" id="PTHR43739:SF5">
    <property type="entry name" value="EXO-ALPHA-SIALIDASE"/>
    <property type="match status" value="1"/>
</dbReference>
<keyword evidence="2" id="KW-0732">Signal</keyword>
<dbReference type="EMBL" id="BSDD01000001">
    <property type="protein sequence ID" value="GLH68490.1"/>
    <property type="molecule type" value="Genomic_DNA"/>
</dbReference>
<protein>
    <recommendedName>
        <fullName evidence="3">Sortilin N-terminal domain-containing protein</fullName>
    </recommendedName>
</protein>
<dbReference type="PANTHER" id="PTHR43739">
    <property type="entry name" value="XYLOGLUCANASE (EUROFUNG)"/>
    <property type="match status" value="1"/>
</dbReference>
<comment type="caution">
    <text evidence="4">The sequence shown here is derived from an EMBL/GenBank/DDBJ whole genome shotgun (WGS) entry which is preliminary data.</text>
</comment>
<dbReference type="SUPFAM" id="SSF50939">
    <property type="entry name" value="Sialidases"/>
    <property type="match status" value="2"/>
</dbReference>
<sequence length="1090" mass="117928">MARALSLPVLTLLLAAPALAAPPARDQPASPWKAATFEGLAFRNIGPALTSGRVIDLAVDPSHPDTWYVAAASGGLWKTTNGGTTWTPIFDKEASFSLGCVSLDPRDPLTVWVGSGENNSQRSVAYGDGVYKSTDGGKSWENVGLKASEHIGKILVDPRDSKVVFVAAQGPLWSAGGDRGLYRTADGGKTWKAVLTVSENTGVSDVVMDPGNPDVMYAAAYQRRRHVWTVINGGPESALYKSTDGGQSWRKLTTGLPKEDLGRIGLAVAPGRPGLVYATVEAANGAGGFYRSTDGGGSWEKRNGYVSGSGQYYQELFVDPSDADRIYAMDVWMQVSDDAGRTWRRVGERHKHVDNHALWIDSANADHLISGCDGGVYESRDRGATWGFKANLPIAQFYRVTTDNAKPFYHVYGGTQDNYSLGGPSRTVNAQGITNADWFVTQGGDGFYSQVDPVDPDTVYAEAQYGDLVRFNRKTGERLDIQPTAAPGEAPLRWNWDAPLLISPHDHRRVYFAAQRLFRSDDRGESWRAVSPDLTRQLDRDRLPVMGRLWSIDAVAKNTSTSAFGNIVALAESPLKEGLLFAGTDDGLLQVSEDGGGTWRKVATFPGVPDLAYVSRIEASRHDPDVVYLAFDNHKNGDFKPYVLRSRDRGRTFEAITGDLPARGTVYALAEDPVRKGLLFAGTEFGAFFTVDSAHWTPLKGGMPTIAVKDLTIQAREGDLVAATFGRGFAILDDLTPLRLATPELLAKPGVLFPVRRADLYIPAQPLGARDTGFQGDAFYAAPNPPFGAVFTYYLKDEAQSLKKARQAAEKQEKDPARPSWDALRAEALDEDPEVILTVTDAAGQPVRRVTGPAKAGMHRVAWDLRFPAPDPVSLKQREAGAPWDRVPRGPLVAPGAYTVSLALRAQGRTTPLGEPQSFQAVPLGAKALSAADAASLQAFHIRVATLQRAVLGAARLMDEAKVRLDLLQKAALDTPKATPALIEQARALAARFQALQFELTGDRVLAKYQVPTVPAIEERVGRVVEGTWTVTTAPTASQRKDYDLAADAFAAWLPRAKAFLGQDVKGLEDALDAAGAAWTPGRLPSWHKD</sequence>
<organism evidence="4 5">
    <name type="scientific">Geothrix rubra</name>
    <dbReference type="NCBI Taxonomy" id="2927977"/>
    <lineage>
        <taxon>Bacteria</taxon>
        <taxon>Pseudomonadati</taxon>
        <taxon>Acidobacteriota</taxon>
        <taxon>Holophagae</taxon>
        <taxon>Holophagales</taxon>
        <taxon>Holophagaceae</taxon>
        <taxon>Geothrix</taxon>
    </lineage>
</organism>
<dbReference type="Pfam" id="PF15902">
    <property type="entry name" value="Sortilin-Vps10"/>
    <property type="match status" value="1"/>
</dbReference>
<dbReference type="Gene3D" id="2.130.10.10">
    <property type="entry name" value="YVTN repeat-like/Quinoprotein amine dehydrogenase"/>
    <property type="match status" value="5"/>
</dbReference>
<evidence type="ECO:0000313" key="4">
    <source>
        <dbReference type="EMBL" id="GLH68490.1"/>
    </source>
</evidence>
<name>A0ABQ5Q248_9BACT</name>
<feature type="domain" description="Sortilin N-terminal" evidence="3">
    <location>
        <begin position="130"/>
        <end position="255"/>
    </location>
</feature>
<dbReference type="InterPro" id="IPR031778">
    <property type="entry name" value="Sortilin_N"/>
</dbReference>
<feature type="chain" id="PRO_5046771053" description="Sortilin N-terminal domain-containing protein" evidence="2">
    <location>
        <begin position="21"/>
        <end position="1090"/>
    </location>
</feature>
<reference evidence="4 5" key="1">
    <citation type="journal article" date="2023" name="Antonie Van Leeuwenhoek">
        <title>Mesoterricola silvestris gen. nov., sp. nov., Mesoterricola sediminis sp. nov., Geothrix oryzae sp. nov., Geothrix edaphica sp. nov., Geothrix rubra sp. nov., and Geothrix limicola sp. nov., six novel members of Acidobacteriota isolated from soils.</title>
        <authorList>
            <person name="Itoh H."/>
            <person name="Sugisawa Y."/>
            <person name="Mise K."/>
            <person name="Xu Z."/>
            <person name="Kuniyasu M."/>
            <person name="Ushijima N."/>
            <person name="Kawano K."/>
            <person name="Kobayashi E."/>
            <person name="Shiratori Y."/>
            <person name="Masuda Y."/>
            <person name="Senoo K."/>
        </authorList>
    </citation>
    <scope>NUCLEOTIDE SEQUENCE [LARGE SCALE GENOMIC DNA]</scope>
    <source>
        <strain evidence="4 5">Red803</strain>
    </source>
</reference>
<dbReference type="RefSeq" id="WP_285721955.1">
    <property type="nucleotide sequence ID" value="NZ_BSDD01000001.1"/>
</dbReference>